<evidence type="ECO:0000256" key="1">
    <source>
        <dbReference type="ARBA" id="ARBA00004418"/>
    </source>
</evidence>
<dbReference type="OrthoDB" id="335750at2"/>
<dbReference type="GO" id="GO:0051274">
    <property type="term" value="P:beta-glucan biosynthetic process"/>
    <property type="evidence" value="ECO:0007669"/>
    <property type="project" value="TreeGrafter"/>
</dbReference>
<accession>A0A1M4T579</accession>
<comment type="similarity">
    <text evidence="3">Belongs to the OpgD/OpgG family.</text>
</comment>
<dbReference type="UniPathway" id="UPA00637"/>
<dbReference type="InterPro" id="IPR014718">
    <property type="entry name" value="GH-type_carb-bd"/>
</dbReference>
<dbReference type="Proteomes" id="UP000184346">
    <property type="component" value="Unassembled WGS sequence"/>
</dbReference>
<evidence type="ECO:0000313" key="10">
    <source>
        <dbReference type="Proteomes" id="UP000184346"/>
    </source>
</evidence>
<dbReference type="InterPro" id="IPR007444">
    <property type="entry name" value="Glucan_biosyn_MdoG_C"/>
</dbReference>
<dbReference type="GO" id="GO:0003824">
    <property type="term" value="F:catalytic activity"/>
    <property type="evidence" value="ECO:0007669"/>
    <property type="project" value="InterPro"/>
</dbReference>
<keyword evidence="4 7" id="KW-0732">Signal</keyword>
<evidence type="ECO:0000256" key="7">
    <source>
        <dbReference type="SAM" id="SignalP"/>
    </source>
</evidence>
<dbReference type="EMBL" id="FQUJ01000002">
    <property type="protein sequence ID" value="SHE39629.1"/>
    <property type="molecule type" value="Genomic_DNA"/>
</dbReference>
<dbReference type="SUPFAM" id="SSF74650">
    <property type="entry name" value="Galactose mutarotase-like"/>
    <property type="match status" value="1"/>
</dbReference>
<dbReference type="InterPro" id="IPR011013">
    <property type="entry name" value="Gal_mutarotase_sf_dom"/>
</dbReference>
<dbReference type="STRING" id="1121942.SAMN02745148_00342"/>
<dbReference type="Gene3D" id="2.60.40.10">
    <property type="entry name" value="Immunoglobulins"/>
    <property type="match status" value="1"/>
</dbReference>
<dbReference type="FunFam" id="2.70.98.10:FF:000001">
    <property type="entry name" value="Glucans biosynthesis protein G"/>
    <property type="match status" value="1"/>
</dbReference>
<dbReference type="AlphaFoldDB" id="A0A1M4T579"/>
<dbReference type="SUPFAM" id="SSF81296">
    <property type="entry name" value="E set domains"/>
    <property type="match status" value="1"/>
</dbReference>
<keyword evidence="10" id="KW-1185">Reference proteome</keyword>
<evidence type="ECO:0000256" key="2">
    <source>
        <dbReference type="ARBA" id="ARBA00005001"/>
    </source>
</evidence>
<evidence type="ECO:0000256" key="4">
    <source>
        <dbReference type="ARBA" id="ARBA00022729"/>
    </source>
</evidence>
<evidence type="ECO:0000256" key="5">
    <source>
        <dbReference type="ARBA" id="ARBA00022764"/>
    </source>
</evidence>
<reference evidence="9 10" key="1">
    <citation type="submission" date="2016-11" db="EMBL/GenBank/DDBJ databases">
        <authorList>
            <person name="Jaros S."/>
            <person name="Januszkiewicz K."/>
            <person name="Wedrychowicz H."/>
        </authorList>
    </citation>
    <scope>NUCLEOTIDE SEQUENCE [LARGE SCALE GENOMIC DNA]</scope>
    <source>
        <strain evidence="9 10">DSM 19980</strain>
    </source>
</reference>
<evidence type="ECO:0000256" key="6">
    <source>
        <dbReference type="SAM" id="MobiDB-lite"/>
    </source>
</evidence>
<evidence type="ECO:0000256" key="3">
    <source>
        <dbReference type="ARBA" id="ARBA00009284"/>
    </source>
</evidence>
<gene>
    <name evidence="9" type="ORF">SAMN02745148_00342</name>
</gene>
<name>A0A1M4T579_9GAMM</name>
<dbReference type="InterPro" id="IPR013783">
    <property type="entry name" value="Ig-like_fold"/>
</dbReference>
<sequence length="555" mass="62492">MKVWHCLATAVLACGLSMAQAQESSGQQESSRSDVTAEETTGSSVAEAADIRLEKAPPMTPEALFEQVIERARQMAGGEYQAPSSPLPDSLANMSYNDYRDIRFRQESALWRDERLFEVQFFHPGFLYDAPVETHVLKEGRVETLDFDMSMFNYEKDAAPLREEVARLDRQKLGFAGFRLHYPLNTPHYKDEFLVFLGASYFRIAGRGQGYGISARGLAVNTATQGGEEFPAFRAFWLVQPDPEASTITLFALLDSPSVTGAYRFDVEAANNTVIDVDAHLFARSEVAKLGVAPLTSMFLHGENSVDRHDDFRPEVHDSDGMLMHTSGGQWIWRPLSNPETLNVTQLRDTSPRGFGLMQRDRDFDSYLDMEADYQHRPSLWIEPREGDWNEGGLELVEIPVESEVHDNIVAYWVPDSAFRAGDARRYQYRVTSHGDGVPEHRLGRVVRTRQGWGAVPGEPDPPEHSLRRFIVDFRGGEALSSLAGSQPVEAKLTVARGEISELRVKQLPDGETWRATFKLAPKGEESADMQLQLMLRGRLLTETWSYIWNPNVLE</sequence>
<dbReference type="InterPro" id="IPR014438">
    <property type="entry name" value="Glucan_biosyn_MdoG/MdoD"/>
</dbReference>
<evidence type="ECO:0000259" key="8">
    <source>
        <dbReference type="Pfam" id="PF04349"/>
    </source>
</evidence>
<dbReference type="PANTHER" id="PTHR30504">
    <property type="entry name" value="GLUCANS BIOSYNTHESIS PROTEIN"/>
    <property type="match status" value="1"/>
</dbReference>
<protein>
    <submittedName>
        <fullName evidence="9">Glucans biosynthesis protein</fullName>
    </submittedName>
</protein>
<comment type="subcellular location">
    <subcellularLocation>
        <location evidence="1">Periplasm</location>
    </subcellularLocation>
</comment>
<comment type="pathway">
    <text evidence="2">Glycan metabolism; osmoregulated periplasmic glucan (OPG) biosynthesis.</text>
</comment>
<feature type="signal peptide" evidence="7">
    <location>
        <begin position="1"/>
        <end position="21"/>
    </location>
</feature>
<dbReference type="GO" id="GO:0030288">
    <property type="term" value="C:outer membrane-bounded periplasmic space"/>
    <property type="evidence" value="ECO:0007669"/>
    <property type="project" value="TreeGrafter"/>
</dbReference>
<feature type="chain" id="PRO_5012612313" evidence="7">
    <location>
        <begin position="22"/>
        <end position="555"/>
    </location>
</feature>
<proteinExistence type="inferred from homology"/>
<organism evidence="9 10">
    <name type="scientific">Modicisalibacter ilicicola DSM 19980</name>
    <dbReference type="NCBI Taxonomy" id="1121942"/>
    <lineage>
        <taxon>Bacteria</taxon>
        <taxon>Pseudomonadati</taxon>
        <taxon>Pseudomonadota</taxon>
        <taxon>Gammaproteobacteria</taxon>
        <taxon>Oceanospirillales</taxon>
        <taxon>Halomonadaceae</taxon>
        <taxon>Modicisalibacter</taxon>
    </lineage>
</organism>
<keyword evidence="5" id="KW-0574">Periplasm</keyword>
<dbReference type="PIRSF" id="PIRSF006281">
    <property type="entry name" value="MdoG"/>
    <property type="match status" value="1"/>
</dbReference>
<feature type="region of interest" description="Disordered" evidence="6">
    <location>
        <begin position="24"/>
        <end position="50"/>
    </location>
</feature>
<dbReference type="GO" id="GO:0030246">
    <property type="term" value="F:carbohydrate binding"/>
    <property type="evidence" value="ECO:0007669"/>
    <property type="project" value="InterPro"/>
</dbReference>
<dbReference type="PANTHER" id="PTHR30504:SF2">
    <property type="entry name" value="GLUCANS BIOSYNTHESIS PROTEIN G"/>
    <property type="match status" value="1"/>
</dbReference>
<dbReference type="Pfam" id="PF04349">
    <property type="entry name" value="MdoG"/>
    <property type="match status" value="1"/>
</dbReference>
<evidence type="ECO:0000313" key="9">
    <source>
        <dbReference type="EMBL" id="SHE39629.1"/>
    </source>
</evidence>
<dbReference type="Gene3D" id="2.70.98.10">
    <property type="match status" value="1"/>
</dbReference>
<feature type="domain" description="Glucan biosynthesis periplasmic MdoG C-terminal" evidence="8">
    <location>
        <begin position="65"/>
        <end position="549"/>
    </location>
</feature>
<dbReference type="InterPro" id="IPR014756">
    <property type="entry name" value="Ig_E-set"/>
</dbReference>